<evidence type="ECO:0000313" key="4">
    <source>
        <dbReference type="EMBL" id="MBE7525661.1"/>
    </source>
</evidence>
<name>A0A928TUN5_UNCKA</name>
<dbReference type="PANTHER" id="PTHR21340:SF0">
    <property type="entry name" value="BIS(5'-NUCLEOSYL)-TETRAPHOSPHATASE [ASYMMETRICAL]"/>
    <property type="match status" value="1"/>
</dbReference>
<dbReference type="SUPFAM" id="SSF55811">
    <property type="entry name" value="Nudix"/>
    <property type="match status" value="1"/>
</dbReference>
<dbReference type="InterPro" id="IPR051325">
    <property type="entry name" value="Nudix_hydrolase_domain"/>
</dbReference>
<dbReference type="AlphaFoldDB" id="A0A928TUN5"/>
<dbReference type="GO" id="GO:0006167">
    <property type="term" value="P:AMP biosynthetic process"/>
    <property type="evidence" value="ECO:0007669"/>
    <property type="project" value="TreeGrafter"/>
</dbReference>
<dbReference type="Gene3D" id="3.90.79.10">
    <property type="entry name" value="Nucleoside Triphosphate Pyrophosphohydrolase"/>
    <property type="match status" value="1"/>
</dbReference>
<evidence type="ECO:0000256" key="1">
    <source>
        <dbReference type="ARBA" id="ARBA00022801"/>
    </source>
</evidence>
<dbReference type="GO" id="GO:0006754">
    <property type="term" value="P:ATP biosynthetic process"/>
    <property type="evidence" value="ECO:0007669"/>
    <property type="project" value="TreeGrafter"/>
</dbReference>
<comment type="caution">
    <text evidence="4">The sequence shown here is derived from an EMBL/GenBank/DDBJ whole genome shotgun (WGS) entry which is preliminary data.</text>
</comment>
<dbReference type="InterPro" id="IPR000086">
    <property type="entry name" value="NUDIX_hydrolase_dom"/>
</dbReference>
<feature type="domain" description="Nudix hydrolase" evidence="3">
    <location>
        <begin position="41"/>
        <end position="173"/>
    </location>
</feature>
<dbReference type="InterPro" id="IPR015797">
    <property type="entry name" value="NUDIX_hydrolase-like_dom_sf"/>
</dbReference>
<organism evidence="4 5">
    <name type="scientific">candidate division WWE3 bacterium</name>
    <dbReference type="NCBI Taxonomy" id="2053526"/>
    <lineage>
        <taxon>Bacteria</taxon>
        <taxon>Katanobacteria</taxon>
    </lineage>
</organism>
<dbReference type="Proteomes" id="UP000710385">
    <property type="component" value="Unassembled WGS sequence"/>
</dbReference>
<feature type="compositionally biased region" description="Low complexity" evidence="2">
    <location>
        <begin position="1"/>
        <end position="24"/>
    </location>
</feature>
<accession>A0A928TUN5</accession>
<protein>
    <submittedName>
        <fullName evidence="4">NUDIX domain-containing protein</fullName>
    </submittedName>
</protein>
<proteinExistence type="predicted"/>
<dbReference type="PROSITE" id="PS51462">
    <property type="entry name" value="NUDIX"/>
    <property type="match status" value="1"/>
</dbReference>
<dbReference type="EMBL" id="JABTTY010000001">
    <property type="protein sequence ID" value="MBE7525661.1"/>
    <property type="molecule type" value="Genomic_DNA"/>
</dbReference>
<evidence type="ECO:0000259" key="3">
    <source>
        <dbReference type="PROSITE" id="PS51462"/>
    </source>
</evidence>
<dbReference type="PROSITE" id="PS00893">
    <property type="entry name" value="NUDIX_BOX"/>
    <property type="match status" value="1"/>
</dbReference>
<dbReference type="GO" id="GO:0004081">
    <property type="term" value="F:bis(5'-nucleosyl)-tetraphosphatase (asymmetrical) activity"/>
    <property type="evidence" value="ECO:0007669"/>
    <property type="project" value="TreeGrafter"/>
</dbReference>
<feature type="compositionally biased region" description="Basic residues" evidence="2">
    <location>
        <begin position="25"/>
        <end position="36"/>
    </location>
</feature>
<dbReference type="PANTHER" id="PTHR21340">
    <property type="entry name" value="DIADENOSINE 5,5-P1,P4-TETRAPHOSPHATE PYROPHOSPHOHYDROLASE MUTT"/>
    <property type="match status" value="1"/>
</dbReference>
<dbReference type="CDD" id="cd03673">
    <property type="entry name" value="NUDIX_Ap6A_hydrolase"/>
    <property type="match status" value="1"/>
</dbReference>
<feature type="region of interest" description="Disordered" evidence="2">
    <location>
        <begin position="1"/>
        <end position="40"/>
    </location>
</feature>
<reference evidence="4" key="1">
    <citation type="submission" date="2020-05" db="EMBL/GenBank/DDBJ databases">
        <title>High-Quality Genomes of Partial-Nitritation/Anammox System by Hierarchical Clustering Based Hybrid Assembly.</title>
        <authorList>
            <person name="Liu L."/>
            <person name="Wang Y."/>
            <person name="Che Y."/>
            <person name="Chen Y."/>
            <person name="Xia Y."/>
            <person name="Luo R."/>
            <person name="Cheng S.H."/>
            <person name="Zheng C."/>
            <person name="Zhang T."/>
        </authorList>
    </citation>
    <scope>NUCLEOTIDE SEQUENCE</scope>
    <source>
        <strain evidence="4">H1_PAT1</strain>
    </source>
</reference>
<dbReference type="Pfam" id="PF00293">
    <property type="entry name" value="NUDIX"/>
    <property type="match status" value="1"/>
</dbReference>
<evidence type="ECO:0000256" key="2">
    <source>
        <dbReference type="SAM" id="MobiDB-lite"/>
    </source>
</evidence>
<dbReference type="InterPro" id="IPR020084">
    <property type="entry name" value="NUDIX_hydrolase_CS"/>
</dbReference>
<gene>
    <name evidence="4" type="ORF">HS096_04730</name>
</gene>
<evidence type="ECO:0000313" key="5">
    <source>
        <dbReference type="Proteomes" id="UP000710385"/>
    </source>
</evidence>
<sequence>MQTKTPSSKKPSSFSKQSNSQSSRRAARKPYKRRALGKPTKHELSAGGIIYRKRNGQVEVFFIKDPYGRWTFPKGHQELGETLAETAVREIREETNLEGLRLVAPLGRTSFTFRRDGNVIEKTVYLFLFEAPLDAKEKFTGEGAIWEGAWMQVHKAFNASGYRNLDRLLGNAMRIITEKEGGMEKGKK</sequence>
<keyword evidence="1" id="KW-0378">Hydrolase</keyword>